<reference evidence="2 3" key="1">
    <citation type="submission" date="2020-08" db="EMBL/GenBank/DDBJ databases">
        <title>Genomic Encyclopedia of Type Strains, Phase III (KMG-III): the genomes of soil and plant-associated and newly described type strains.</title>
        <authorList>
            <person name="Whitman W."/>
        </authorList>
    </citation>
    <scope>NUCLEOTIDE SEQUENCE [LARGE SCALE GENOMIC DNA]</scope>
    <source>
        <strain evidence="2 3">CECT 8305</strain>
    </source>
</reference>
<dbReference type="Proteomes" id="UP000588098">
    <property type="component" value="Unassembled WGS sequence"/>
</dbReference>
<accession>A0A7W9QGE7</accession>
<feature type="region of interest" description="Disordered" evidence="1">
    <location>
        <begin position="1"/>
        <end position="21"/>
    </location>
</feature>
<evidence type="ECO:0000313" key="2">
    <source>
        <dbReference type="EMBL" id="MBB5939253.1"/>
    </source>
</evidence>
<feature type="compositionally biased region" description="Basic and acidic residues" evidence="1">
    <location>
        <begin position="1"/>
        <end position="13"/>
    </location>
</feature>
<name>A0A7W9QGE7_9ACTN</name>
<gene>
    <name evidence="2" type="ORF">FHS42_006346</name>
</gene>
<organism evidence="2 3">
    <name type="scientific">Streptomyces zagrosensis</name>
    <dbReference type="NCBI Taxonomy" id="1042984"/>
    <lineage>
        <taxon>Bacteria</taxon>
        <taxon>Bacillati</taxon>
        <taxon>Actinomycetota</taxon>
        <taxon>Actinomycetes</taxon>
        <taxon>Kitasatosporales</taxon>
        <taxon>Streptomycetaceae</taxon>
        <taxon>Streptomyces</taxon>
    </lineage>
</organism>
<sequence length="73" mass="8085">MASHELGWKKRPGESAASPRTYAEDAVLAEHSSLATQLHEALRYPFVNGKGTAGIEEILQRLEELRPKVIELS</sequence>
<proteinExistence type="predicted"/>
<comment type="caution">
    <text evidence="2">The sequence shown here is derived from an EMBL/GenBank/DDBJ whole genome shotgun (WGS) entry which is preliminary data.</text>
</comment>
<dbReference type="AlphaFoldDB" id="A0A7W9QGE7"/>
<evidence type="ECO:0000313" key="3">
    <source>
        <dbReference type="Proteomes" id="UP000588098"/>
    </source>
</evidence>
<evidence type="ECO:0000256" key="1">
    <source>
        <dbReference type="SAM" id="MobiDB-lite"/>
    </source>
</evidence>
<keyword evidence="3" id="KW-1185">Reference proteome</keyword>
<dbReference type="EMBL" id="JACHJL010000022">
    <property type="protein sequence ID" value="MBB5939253.1"/>
    <property type="molecule type" value="Genomic_DNA"/>
</dbReference>
<protein>
    <submittedName>
        <fullName evidence="2">Uncharacterized protein</fullName>
    </submittedName>
</protein>
<dbReference type="RefSeq" id="WP_184578015.1">
    <property type="nucleotide sequence ID" value="NZ_JACHJL010000022.1"/>
</dbReference>